<feature type="domain" description="TadE-like" evidence="2">
    <location>
        <begin position="13"/>
        <end position="53"/>
    </location>
</feature>
<dbReference type="EMBL" id="BNCI01000001">
    <property type="protein sequence ID" value="GHF11250.1"/>
    <property type="molecule type" value="Genomic_DNA"/>
</dbReference>
<keyword evidence="1" id="KW-0812">Transmembrane</keyword>
<dbReference type="Pfam" id="PF07811">
    <property type="entry name" value="TadE"/>
    <property type="match status" value="1"/>
</dbReference>
<dbReference type="InterPro" id="IPR012495">
    <property type="entry name" value="TadE-like_dom"/>
</dbReference>
<evidence type="ECO:0000256" key="1">
    <source>
        <dbReference type="SAM" id="Phobius"/>
    </source>
</evidence>
<dbReference type="RefSeq" id="WP_191249627.1">
    <property type="nucleotide sequence ID" value="NZ_BNCI01000001.1"/>
</dbReference>
<evidence type="ECO:0000313" key="3">
    <source>
        <dbReference type="EMBL" id="GHF11250.1"/>
    </source>
</evidence>
<proteinExistence type="predicted"/>
<dbReference type="Proteomes" id="UP000630923">
    <property type="component" value="Unassembled WGS sequence"/>
</dbReference>
<feature type="transmembrane region" description="Helical" evidence="1">
    <location>
        <begin position="20"/>
        <end position="41"/>
    </location>
</feature>
<comment type="caution">
    <text evidence="3">The sequence shown here is derived from an EMBL/GenBank/DDBJ whole genome shotgun (WGS) entry which is preliminary data.</text>
</comment>
<reference evidence="3" key="2">
    <citation type="submission" date="2020-09" db="EMBL/GenBank/DDBJ databases">
        <authorList>
            <person name="Sun Q."/>
            <person name="Kim S."/>
        </authorList>
    </citation>
    <scope>NUCLEOTIDE SEQUENCE</scope>
    <source>
        <strain evidence="3">KCTC 42590</strain>
    </source>
</reference>
<keyword evidence="1" id="KW-1133">Transmembrane helix</keyword>
<organism evidence="3 4">
    <name type="scientific">Kordiimonas sediminis</name>
    <dbReference type="NCBI Taxonomy" id="1735581"/>
    <lineage>
        <taxon>Bacteria</taxon>
        <taxon>Pseudomonadati</taxon>
        <taxon>Pseudomonadota</taxon>
        <taxon>Alphaproteobacteria</taxon>
        <taxon>Kordiimonadales</taxon>
        <taxon>Kordiimonadaceae</taxon>
        <taxon>Kordiimonas</taxon>
    </lineage>
</organism>
<keyword evidence="1" id="KW-0472">Membrane</keyword>
<name>A0A919AL99_9PROT</name>
<evidence type="ECO:0000259" key="2">
    <source>
        <dbReference type="Pfam" id="PF07811"/>
    </source>
</evidence>
<keyword evidence="4" id="KW-1185">Reference proteome</keyword>
<evidence type="ECO:0000313" key="4">
    <source>
        <dbReference type="Proteomes" id="UP000630923"/>
    </source>
</evidence>
<accession>A0A919AL99</accession>
<reference evidence="3" key="1">
    <citation type="journal article" date="2014" name="Int. J. Syst. Evol. Microbiol.">
        <title>Complete genome sequence of Corynebacterium casei LMG S-19264T (=DSM 44701T), isolated from a smear-ripened cheese.</title>
        <authorList>
            <consortium name="US DOE Joint Genome Institute (JGI-PGF)"/>
            <person name="Walter F."/>
            <person name="Albersmeier A."/>
            <person name="Kalinowski J."/>
            <person name="Ruckert C."/>
        </authorList>
    </citation>
    <scope>NUCLEOTIDE SEQUENCE</scope>
    <source>
        <strain evidence="3">KCTC 42590</strain>
    </source>
</reference>
<gene>
    <name evidence="3" type="ORF">GCM10017044_01230</name>
</gene>
<sequence>MITLNHIRKNTSGSITVETALILPILILMCMGTVDLALAINQKMMLSNAVRAGMQYGIVHKPIDGDYSEILAAVRNALPDSARNTVVLTSSMHCSCLDTNNAIACVNSSTNSDTICDDGSLRASFLKIELRATYNTLLNYPGVVDGGQINFQEEINVRLNGGH</sequence>
<dbReference type="AlphaFoldDB" id="A0A919AL99"/>
<protein>
    <recommendedName>
        <fullName evidence="2">TadE-like domain-containing protein</fullName>
    </recommendedName>
</protein>